<dbReference type="AlphaFoldDB" id="A0A6N2U1B3"/>
<dbReference type="Pfam" id="PF20921">
    <property type="entry name" value="DUF1846_C"/>
    <property type="match status" value="1"/>
</dbReference>
<sequence>MPDHMRQGFDNDKYIELQAANIRRRIDQFGGKLYLEFGGKLFDDYHASRVLPGFEPDTKFRMLESMAADVEIVIAINANHIQQGKTRGDLGIPYDEDVLRLIDVFRSRGFHVGTVVLTQYAGQPAADAYRHRLEQLGVTCRLHYPIAGYPHDIEHIVSDDGYGKNDYIETTRPLVVVTAPGPGSGKLATCLSQLYHEHKRGINAGYAKYETFPIWNLPLNHPVNIAYEAATADLDDTNIIDPFHLEAHGETTVNYNRDVEAFPVLKAMMERIMGESPYQSPTDMGVNMAGYAIVDDDACRDAARLEIVRRYFTACVNLKRTGNGEEQIERLRSIMKKAGVDENPSPARGAALAKEQATGGPAGAMLLPDGRVVTGKTGDLLGAASSLLMNALKTVTGVDLELPVIHDAAIEPICRLKTEHLNSTNRRLHSDETLIALSITSATDPVAKRVIDGLELLHGADAFFSVIISSTDEALYRKLGINVCCEPKYERVSLYHR</sequence>
<dbReference type="Gene3D" id="1.20.1570.10">
    <property type="entry name" value="dip2346 domain like"/>
    <property type="match status" value="1"/>
</dbReference>
<proteinExistence type="predicted"/>
<evidence type="ECO:0000313" key="3">
    <source>
        <dbReference type="EMBL" id="VYT12224.1"/>
    </source>
</evidence>
<accession>A0A6N2U1B3</accession>
<feature type="domain" description="DUF1846" evidence="1">
    <location>
        <begin position="8"/>
        <end position="338"/>
    </location>
</feature>
<gene>
    <name evidence="3" type="ORF">BLLFYP82_01756</name>
</gene>
<evidence type="ECO:0000259" key="2">
    <source>
        <dbReference type="Pfam" id="PF20921"/>
    </source>
</evidence>
<feature type="domain" description="DUF1846" evidence="2">
    <location>
        <begin position="347"/>
        <end position="495"/>
    </location>
</feature>
<dbReference type="NCBIfam" id="NF010184">
    <property type="entry name" value="PRK13663.1"/>
    <property type="match status" value="1"/>
</dbReference>
<organism evidence="3">
    <name type="scientific">Bifidobacterium longum</name>
    <dbReference type="NCBI Taxonomy" id="216816"/>
    <lineage>
        <taxon>Bacteria</taxon>
        <taxon>Bacillati</taxon>
        <taxon>Actinomycetota</taxon>
        <taxon>Actinomycetes</taxon>
        <taxon>Bifidobacteriales</taxon>
        <taxon>Bifidobacteriaceae</taxon>
        <taxon>Bifidobacterium</taxon>
    </lineage>
</organism>
<dbReference type="Pfam" id="PF08903">
    <property type="entry name" value="DUF1846"/>
    <property type="match status" value="1"/>
</dbReference>
<evidence type="ECO:0008006" key="4">
    <source>
        <dbReference type="Google" id="ProtNLM"/>
    </source>
</evidence>
<name>A0A6N2U1B3_BIFLN</name>
<dbReference type="Gene3D" id="3.40.140.40">
    <property type="entry name" value="Domain of unknown function (DUF1846), C-terminal subdomain"/>
    <property type="match status" value="1"/>
</dbReference>
<dbReference type="InterPro" id="IPR048496">
    <property type="entry name" value="DUF1846_N"/>
</dbReference>
<reference evidence="3" key="1">
    <citation type="submission" date="2019-11" db="EMBL/GenBank/DDBJ databases">
        <authorList>
            <person name="Feng L."/>
        </authorList>
    </citation>
    <scope>NUCLEOTIDE SEQUENCE</scope>
    <source>
        <strain evidence="3">BlongumLFYP82</strain>
    </source>
</reference>
<dbReference type="EMBL" id="CACRSV010000033">
    <property type="protein sequence ID" value="VYT12224.1"/>
    <property type="molecule type" value="Genomic_DNA"/>
</dbReference>
<evidence type="ECO:0000259" key="1">
    <source>
        <dbReference type="Pfam" id="PF08903"/>
    </source>
</evidence>
<dbReference type="Gene3D" id="3.10.630.10">
    <property type="entry name" value="dip2346 domain like"/>
    <property type="match status" value="1"/>
</dbReference>
<dbReference type="InterPro" id="IPR048441">
    <property type="entry name" value="DUF1846_C"/>
</dbReference>
<protein>
    <recommendedName>
        <fullName evidence="4">ATP-dependent Zn protease</fullName>
    </recommendedName>
</protein>